<dbReference type="PROSITE" id="PS50076">
    <property type="entry name" value="DNAJ_2"/>
    <property type="match status" value="1"/>
</dbReference>
<keyword evidence="6" id="KW-0256">Endoplasmic reticulum</keyword>
<evidence type="ECO:0000256" key="10">
    <source>
        <dbReference type="ARBA" id="ARBA00023136"/>
    </source>
</evidence>
<dbReference type="PRINTS" id="PR00625">
    <property type="entry name" value="JDOMAIN"/>
</dbReference>
<dbReference type="PANTHER" id="PTHR24075">
    <property type="entry name" value="SEC63 DOMAIN-CONTAINING"/>
    <property type="match status" value="1"/>
</dbReference>
<keyword evidence="7" id="KW-0653">Protein transport</keyword>
<dbReference type="SUPFAM" id="SSF47336">
    <property type="entry name" value="ACP-like"/>
    <property type="match status" value="1"/>
</dbReference>
<dbReference type="Gene3D" id="1.10.150.20">
    <property type="entry name" value="5' to 3' exonuclease, C-terminal subdomain"/>
    <property type="match status" value="1"/>
</dbReference>
<evidence type="ECO:0000256" key="6">
    <source>
        <dbReference type="ARBA" id="ARBA00022824"/>
    </source>
</evidence>
<evidence type="ECO:0000256" key="5">
    <source>
        <dbReference type="ARBA" id="ARBA00022692"/>
    </source>
</evidence>
<dbReference type="Gene3D" id="1.10.3380.10">
    <property type="entry name" value="Sec63 N-terminal domain-like domain"/>
    <property type="match status" value="1"/>
</dbReference>
<feature type="compositionally biased region" description="Acidic residues" evidence="12">
    <location>
        <begin position="898"/>
        <end position="915"/>
    </location>
</feature>
<feature type="region of interest" description="Disordered" evidence="12">
    <location>
        <begin position="869"/>
        <end position="927"/>
    </location>
</feature>
<dbReference type="PANTHER" id="PTHR24075:SF0">
    <property type="entry name" value="TRANSLOCATION PROTEIN SEC63 HOMOLOG"/>
    <property type="match status" value="1"/>
</dbReference>
<evidence type="ECO:0000259" key="15">
    <source>
        <dbReference type="PROSITE" id="PS50076"/>
    </source>
</evidence>
<evidence type="ECO:0000256" key="11">
    <source>
        <dbReference type="ARBA" id="ARBA00023186"/>
    </source>
</evidence>
<feature type="transmembrane region" description="Helical" evidence="13">
    <location>
        <begin position="304"/>
        <end position="322"/>
    </location>
</feature>
<dbReference type="FunFam" id="1.10.287.110:FF:000039">
    <property type="entry name" value="Protein translocation complex component (Npl1)"/>
    <property type="match status" value="1"/>
</dbReference>
<reference evidence="17" key="1">
    <citation type="journal article" date="2013" name="Genome Announc.">
        <title>Draft genome sequence of the grapevine dieback fungus Eutypa lata UCR-EL1.</title>
        <authorList>
            <person name="Blanco-Ulate B."/>
            <person name="Rolshausen P.E."/>
            <person name="Cantu D."/>
        </authorList>
    </citation>
    <scope>NUCLEOTIDE SEQUENCE [LARGE SCALE GENOMIC DNA]</scope>
    <source>
        <strain evidence="17">UCR-EL1</strain>
    </source>
</reference>
<dbReference type="InterPro" id="IPR001623">
    <property type="entry name" value="DnaJ_domain"/>
</dbReference>
<dbReference type="InterPro" id="IPR057326">
    <property type="entry name" value="KR_dom"/>
</dbReference>
<dbReference type="InterPro" id="IPR014756">
    <property type="entry name" value="Ig_E-set"/>
</dbReference>
<keyword evidence="11" id="KW-0143">Chaperone</keyword>
<proteinExistence type="predicted"/>
<evidence type="ECO:0000256" key="2">
    <source>
        <dbReference type="ARBA" id="ARBA00022448"/>
    </source>
</evidence>
<dbReference type="GO" id="GO:0031177">
    <property type="term" value="F:phosphopantetheine binding"/>
    <property type="evidence" value="ECO:0007669"/>
    <property type="project" value="InterPro"/>
</dbReference>
<feature type="compositionally biased region" description="Acidic residues" evidence="12">
    <location>
        <begin position="869"/>
        <end position="878"/>
    </location>
</feature>
<feature type="transmembrane region" description="Helical" evidence="13">
    <location>
        <begin position="431"/>
        <end position="453"/>
    </location>
</feature>
<dbReference type="KEGG" id="ela:UCREL1_3722"/>
<keyword evidence="9" id="KW-0560">Oxidoreductase</keyword>
<dbReference type="InterPro" id="IPR013968">
    <property type="entry name" value="PKS_KR"/>
</dbReference>
<dbReference type="AlphaFoldDB" id="M7SXJ3"/>
<dbReference type="InterPro" id="IPR020806">
    <property type="entry name" value="PKS_PP-bd"/>
</dbReference>
<keyword evidence="5 13" id="KW-0812">Transmembrane</keyword>
<dbReference type="Gene3D" id="1.10.1200.10">
    <property type="entry name" value="ACP-like"/>
    <property type="match status" value="1"/>
</dbReference>
<feature type="domain" description="J" evidence="15">
    <location>
        <begin position="333"/>
        <end position="405"/>
    </location>
</feature>
<dbReference type="SMART" id="SM00973">
    <property type="entry name" value="Sec63"/>
    <property type="match status" value="1"/>
</dbReference>
<dbReference type="EMBL" id="KB706113">
    <property type="protein sequence ID" value="EMR69258.1"/>
    <property type="molecule type" value="Genomic_DNA"/>
</dbReference>
<evidence type="ECO:0000256" key="7">
    <source>
        <dbReference type="ARBA" id="ARBA00022927"/>
    </source>
</evidence>
<dbReference type="Pfam" id="PF00226">
    <property type="entry name" value="DnaJ"/>
    <property type="match status" value="1"/>
</dbReference>
<dbReference type="SUPFAM" id="SSF46565">
    <property type="entry name" value="Chaperone J-domain"/>
    <property type="match status" value="1"/>
</dbReference>
<dbReference type="SUPFAM" id="SSF158702">
    <property type="entry name" value="Sec63 N-terminal domain-like"/>
    <property type="match status" value="1"/>
</dbReference>
<keyword evidence="10 13" id="KW-0472">Membrane</keyword>
<dbReference type="SUPFAM" id="SSF51735">
    <property type="entry name" value="NAD(P)-binding Rossmann-fold domains"/>
    <property type="match status" value="1"/>
</dbReference>
<dbReference type="eggNOG" id="KOG0721">
    <property type="taxonomic scope" value="Eukaryota"/>
</dbReference>
<protein>
    <submittedName>
        <fullName evidence="16">Putative translocation protein sec63 protein</fullName>
    </submittedName>
</protein>
<evidence type="ECO:0000256" key="4">
    <source>
        <dbReference type="ARBA" id="ARBA00022553"/>
    </source>
</evidence>
<comment type="subcellular location">
    <subcellularLocation>
        <location evidence="1">Endoplasmic reticulum membrane</location>
        <topology evidence="1">Multi-pass membrane protein</topology>
    </subcellularLocation>
</comment>
<dbReference type="InterPro" id="IPR036736">
    <property type="entry name" value="ACP-like_sf"/>
</dbReference>
<dbReference type="InterPro" id="IPR004179">
    <property type="entry name" value="Sec63-dom"/>
</dbReference>
<evidence type="ECO:0000256" key="13">
    <source>
        <dbReference type="SAM" id="Phobius"/>
    </source>
</evidence>
<sequence>MTHIQWSRTIQSKVNASWNLHQLLPGDMDFFILLSSVAGIYGSPGQSNYAAGCTFQDALARSRASAGYRGSVSFNLGWMRTIGIIAETEEYHRNREHASDMAKVEESDLLSLLDHYCDPSLHPLTAEQSQILVGALTPADFHILGKPPIPVLSRPLFAGFNAPELYKNGRVTDSASSQEDPSTLFRKADTLHARSAVVVSALRAKLARALEIKAEEVDPRRSLSDYSTDSLMAVELRNWMRRDFGVTVAVFDIMQGRNIEAVAPTSDPQARAPRIRTDYKPENADLVQAQRNAQKRSQRRIKRTLVVLLGWVVMAGMLYLIVTTQRSITKLWNPYDILGISESATEKEIKKHYRNLGRTHHPDKIKPDSAKNETIESLSNVWVELTKAYQALTDEEIRNNYIQYGHPDGKQGFSIGIALPKFIISDGNGKYVVLVYALLLGVLLPYYVGSWWYGTQRMTREGVQVESANNLFREYSENIDVGGVVTALSNGKEFQQLLKGDKAESGLSKIESRILASGQITPYAGGLSEKDKERLEDLDSGVRRKVLALLWAYLGRVDLGDPALNKAKFAVAPTAQSLCHAFTAIAVAYGNTRPILASYFTSQRLIQSLPPAASPLYQLPHFTPAVVKAVEGDSKVGASVQQFMDLPDDQRRTLTVGNGLLSEEQYKTAVDVARQLPQLRLAKAFFKVTGERVITPGSLVTLVIKGRFVPPGSTNVPEIDELDLEDIDPAEDDLDALLGKKKAVKDASGKVVKKEDSKPVQPPIAYAPYFARDHLPKWHVFLSDSKQGKMAVPPCTFMAFDKPILTADGKPTFHVQTLKAPGFAAPPQPGKYTFVMHVVCDSYVGFDTKMEVTLNVEDASKAAAIAAEDEISEPDEDSIAGQMSALKGGPTKPRKADDSDEDEDEESGTDEEESDTSATNTDTEDES</sequence>
<dbReference type="Pfam" id="PF02889">
    <property type="entry name" value="Sec63"/>
    <property type="match status" value="1"/>
</dbReference>
<dbReference type="InterPro" id="IPR036291">
    <property type="entry name" value="NAD(P)-bd_dom_sf"/>
</dbReference>
<dbReference type="InterPro" id="IPR009081">
    <property type="entry name" value="PP-bd_ACP"/>
</dbReference>
<evidence type="ECO:0000259" key="14">
    <source>
        <dbReference type="PROSITE" id="PS50075"/>
    </source>
</evidence>
<evidence type="ECO:0000256" key="12">
    <source>
        <dbReference type="SAM" id="MobiDB-lite"/>
    </source>
</evidence>
<evidence type="ECO:0000256" key="1">
    <source>
        <dbReference type="ARBA" id="ARBA00004477"/>
    </source>
</evidence>
<dbReference type="Gene3D" id="1.10.287.110">
    <property type="entry name" value="DnaJ domain"/>
    <property type="match status" value="1"/>
</dbReference>
<dbReference type="SMART" id="SM00271">
    <property type="entry name" value="DnaJ"/>
    <property type="match status" value="1"/>
</dbReference>
<dbReference type="OrthoDB" id="1734229at2759"/>
<evidence type="ECO:0000313" key="16">
    <source>
        <dbReference type="EMBL" id="EMR69258.1"/>
    </source>
</evidence>
<dbReference type="GO" id="GO:0008320">
    <property type="term" value="F:protein transmembrane transporter activity"/>
    <property type="evidence" value="ECO:0007669"/>
    <property type="project" value="TreeGrafter"/>
</dbReference>
<dbReference type="SUPFAM" id="SSF81296">
    <property type="entry name" value="E set domains"/>
    <property type="match status" value="1"/>
</dbReference>
<dbReference type="STRING" id="1287681.M7SXJ3"/>
<evidence type="ECO:0000256" key="3">
    <source>
        <dbReference type="ARBA" id="ARBA00022450"/>
    </source>
</evidence>
<dbReference type="GO" id="GO:0006620">
    <property type="term" value="P:post-translational protein targeting to endoplasmic reticulum membrane"/>
    <property type="evidence" value="ECO:0007669"/>
    <property type="project" value="TreeGrafter"/>
</dbReference>
<keyword evidence="8 13" id="KW-1133">Transmembrane helix</keyword>
<dbReference type="CDD" id="cd06257">
    <property type="entry name" value="DnaJ"/>
    <property type="match status" value="1"/>
</dbReference>
<dbReference type="Pfam" id="PF00550">
    <property type="entry name" value="PP-binding"/>
    <property type="match status" value="1"/>
</dbReference>
<dbReference type="InterPro" id="IPR035892">
    <property type="entry name" value="C2_domain_sf"/>
</dbReference>
<dbReference type="GO" id="GO:0006614">
    <property type="term" value="P:SRP-dependent cotranslational protein targeting to membrane"/>
    <property type="evidence" value="ECO:0007669"/>
    <property type="project" value="TreeGrafter"/>
</dbReference>
<dbReference type="Pfam" id="PF08659">
    <property type="entry name" value="KR"/>
    <property type="match status" value="1"/>
</dbReference>
<keyword evidence="4" id="KW-0597">Phosphoprotein</keyword>
<dbReference type="GO" id="GO:0031207">
    <property type="term" value="C:Sec62/Sec63 complex"/>
    <property type="evidence" value="ECO:0007669"/>
    <property type="project" value="TreeGrafter"/>
</dbReference>
<organism evidence="16 17">
    <name type="scientific">Eutypa lata (strain UCR-EL1)</name>
    <name type="common">Grapevine dieback disease fungus</name>
    <name type="synonym">Eutypa armeniacae</name>
    <dbReference type="NCBI Taxonomy" id="1287681"/>
    <lineage>
        <taxon>Eukaryota</taxon>
        <taxon>Fungi</taxon>
        <taxon>Dikarya</taxon>
        <taxon>Ascomycota</taxon>
        <taxon>Pezizomycotina</taxon>
        <taxon>Sordariomycetes</taxon>
        <taxon>Xylariomycetidae</taxon>
        <taxon>Xylariales</taxon>
        <taxon>Diatrypaceae</taxon>
        <taxon>Eutypa</taxon>
    </lineage>
</organism>
<evidence type="ECO:0000256" key="9">
    <source>
        <dbReference type="ARBA" id="ARBA00023002"/>
    </source>
</evidence>
<dbReference type="InterPro" id="IPR036869">
    <property type="entry name" value="J_dom_sf"/>
</dbReference>
<dbReference type="Proteomes" id="UP000012174">
    <property type="component" value="Unassembled WGS sequence"/>
</dbReference>
<dbReference type="Gene3D" id="3.40.50.720">
    <property type="entry name" value="NAD(P)-binding Rossmann-like Domain"/>
    <property type="match status" value="1"/>
</dbReference>
<dbReference type="Gene3D" id="2.60.40.150">
    <property type="entry name" value="C2 domain"/>
    <property type="match status" value="1"/>
</dbReference>
<keyword evidence="3" id="KW-0596">Phosphopantetheine</keyword>
<dbReference type="HOGENOM" id="CLU_014210_0_0_1"/>
<dbReference type="GO" id="GO:0016491">
    <property type="term" value="F:oxidoreductase activity"/>
    <property type="evidence" value="ECO:0007669"/>
    <property type="project" value="UniProtKB-KW"/>
</dbReference>
<dbReference type="SMART" id="SM00822">
    <property type="entry name" value="PKS_KR"/>
    <property type="match status" value="1"/>
</dbReference>
<feature type="domain" description="Carrier" evidence="14">
    <location>
        <begin position="193"/>
        <end position="270"/>
    </location>
</feature>
<dbReference type="GO" id="GO:0003723">
    <property type="term" value="F:RNA binding"/>
    <property type="evidence" value="ECO:0007669"/>
    <property type="project" value="TreeGrafter"/>
</dbReference>
<evidence type="ECO:0000256" key="8">
    <source>
        <dbReference type="ARBA" id="ARBA00022989"/>
    </source>
</evidence>
<keyword evidence="17" id="KW-1185">Reference proteome</keyword>
<keyword evidence="2" id="KW-0813">Transport</keyword>
<dbReference type="SMART" id="SM00823">
    <property type="entry name" value="PKS_PP"/>
    <property type="match status" value="1"/>
</dbReference>
<gene>
    <name evidence="16" type="ORF">UCREL1_3722</name>
</gene>
<evidence type="ECO:0000313" key="17">
    <source>
        <dbReference type="Proteomes" id="UP000012174"/>
    </source>
</evidence>
<accession>M7SXJ3</accession>
<name>M7SXJ3_EUTLA</name>
<dbReference type="PROSITE" id="PS50075">
    <property type="entry name" value="CARRIER"/>
    <property type="match status" value="1"/>
</dbReference>